<feature type="domain" description="Cytochrome c" evidence="20">
    <location>
        <begin position="70"/>
        <end position="150"/>
    </location>
</feature>
<sequence length="285" mass="29947">MTSDTPADRRGDRERGLLARLRRGRSTPRSRGRRRVGAAFRLFAALLLAGGAYTVFAPGLNAEDTPQLTSAAEDGRALFDVSCVTCHGRNAQGVDGRGPSLIGVGAASVEFQVSTGRMPMARQEAQAPRKPPVFTDEEIRQLGQYIQELGGGPQVPDGDLAAGGDVANGGHLFRVNCSSCHAFSGGGGALSSGKYAPSLNDSTDRQIYAAMLTGPQNMPVFGDNQLTPEQKADIIAYVQESLKTDGDPGGFFNLGRYGPVTEGVAVFLVGMVALIFASLWIAGKS</sequence>
<evidence type="ECO:0000256" key="17">
    <source>
        <dbReference type="PIRNR" id="PIRNR000007"/>
    </source>
</evidence>
<feature type="transmembrane region" description="Helical" evidence="17">
    <location>
        <begin position="263"/>
        <end position="282"/>
    </location>
</feature>
<dbReference type="Pfam" id="PF13442">
    <property type="entry name" value="Cytochrome_CBB3"/>
    <property type="match status" value="2"/>
</dbReference>
<evidence type="ECO:0000256" key="7">
    <source>
        <dbReference type="ARBA" id="ARBA00022660"/>
    </source>
</evidence>
<evidence type="ECO:0000256" key="18">
    <source>
        <dbReference type="PIRSR" id="PIRSR000007-50"/>
    </source>
</evidence>
<dbReference type="AlphaFoldDB" id="A0A810MQE4"/>
<evidence type="ECO:0000256" key="10">
    <source>
        <dbReference type="ARBA" id="ARBA00022737"/>
    </source>
</evidence>
<comment type="subcellular location">
    <subcellularLocation>
        <location evidence="1 17">Cell membrane</location>
        <topology evidence="1 17">Multi-pass membrane protein</topology>
    </subcellularLocation>
</comment>
<feature type="binding site" description="axial binding residue" evidence="19">
    <location>
        <position position="87"/>
    </location>
    <ligand>
        <name>heme c</name>
        <dbReference type="ChEBI" id="CHEBI:61717"/>
        <label>1</label>
    </ligand>
    <ligandPart>
        <name>Fe</name>
        <dbReference type="ChEBI" id="CHEBI:18248"/>
    </ligandPart>
</feature>
<dbReference type="PANTHER" id="PTHR33751:SF13">
    <property type="entry name" value="CYTOCHROME BC1 COMPLEX CYTOCHROME C SUBUNIT"/>
    <property type="match status" value="1"/>
</dbReference>
<dbReference type="Gene3D" id="1.10.760.10">
    <property type="entry name" value="Cytochrome c-like domain"/>
    <property type="match status" value="2"/>
</dbReference>
<evidence type="ECO:0000256" key="4">
    <source>
        <dbReference type="ARBA" id="ARBA00022448"/>
    </source>
</evidence>
<dbReference type="PANTHER" id="PTHR33751">
    <property type="entry name" value="CBB3-TYPE CYTOCHROME C OXIDASE SUBUNIT FIXP"/>
    <property type="match status" value="1"/>
</dbReference>
<feature type="binding site" description="covalent" evidence="18">
    <location>
        <position position="177"/>
    </location>
    <ligand>
        <name>heme c</name>
        <dbReference type="ChEBI" id="CHEBI:61717"/>
        <label>2</label>
    </ligand>
</feature>
<keyword evidence="11 17" id="KW-1278">Translocase</keyword>
<accession>A0A810MQE4</accession>
<reference evidence="21" key="1">
    <citation type="submission" date="2020-08" db="EMBL/GenBank/DDBJ databases">
        <title>Whole genome shotgun sequence of Polymorphospora rubra NBRC 101157.</title>
        <authorList>
            <person name="Komaki H."/>
            <person name="Tamura T."/>
        </authorList>
    </citation>
    <scope>NUCLEOTIDE SEQUENCE</scope>
    <source>
        <strain evidence="21">NBRC 101157</strain>
    </source>
</reference>
<protein>
    <recommendedName>
        <fullName evidence="3 17">Cytochrome bc1 complex cytochrome c subunit</fullName>
        <ecNumber evidence="2 17">7.1.1.8</ecNumber>
    </recommendedName>
</protein>
<dbReference type="EC" id="7.1.1.8" evidence="2 17"/>
<keyword evidence="6 17" id="KW-0349">Heme</keyword>
<keyword evidence="14 17" id="KW-0408">Iron</keyword>
<keyword evidence="22" id="KW-1185">Reference proteome</keyword>
<keyword evidence="10" id="KW-0677">Repeat</keyword>
<keyword evidence="4 17" id="KW-0813">Transport</keyword>
<comment type="catalytic activity">
    <reaction evidence="16 17">
        <text>a quinol + 2 Fe(III)-[cytochrome c](out) = a quinone + 2 Fe(II)-[cytochrome c](out) + 2 H(+)(out)</text>
        <dbReference type="Rhea" id="RHEA:11484"/>
        <dbReference type="Rhea" id="RHEA-COMP:10350"/>
        <dbReference type="Rhea" id="RHEA-COMP:14399"/>
        <dbReference type="ChEBI" id="CHEBI:15378"/>
        <dbReference type="ChEBI" id="CHEBI:24646"/>
        <dbReference type="ChEBI" id="CHEBI:29033"/>
        <dbReference type="ChEBI" id="CHEBI:29034"/>
        <dbReference type="ChEBI" id="CHEBI:132124"/>
        <dbReference type="EC" id="7.1.1.8"/>
    </reaction>
</comment>
<dbReference type="Proteomes" id="UP000680866">
    <property type="component" value="Chromosome"/>
</dbReference>
<gene>
    <name evidence="21" type="ORF">Prubr_04780</name>
</gene>
<evidence type="ECO:0000256" key="9">
    <source>
        <dbReference type="ARBA" id="ARBA00022723"/>
    </source>
</evidence>
<evidence type="ECO:0000256" key="5">
    <source>
        <dbReference type="ARBA" id="ARBA00022475"/>
    </source>
</evidence>
<keyword evidence="5 17" id="KW-1003">Cell membrane</keyword>
<evidence type="ECO:0000256" key="2">
    <source>
        <dbReference type="ARBA" id="ARBA00012951"/>
    </source>
</evidence>
<keyword evidence="8 17" id="KW-0812">Transmembrane</keyword>
<evidence type="ECO:0000259" key="20">
    <source>
        <dbReference type="PROSITE" id="PS51007"/>
    </source>
</evidence>
<proteinExistence type="predicted"/>
<evidence type="ECO:0000256" key="16">
    <source>
        <dbReference type="ARBA" id="ARBA00029351"/>
    </source>
</evidence>
<name>A0A810MQE4_9ACTN</name>
<evidence type="ECO:0000256" key="6">
    <source>
        <dbReference type="ARBA" id="ARBA00022617"/>
    </source>
</evidence>
<dbReference type="SUPFAM" id="SSF46626">
    <property type="entry name" value="Cytochrome c"/>
    <property type="match status" value="2"/>
</dbReference>
<evidence type="ECO:0000256" key="8">
    <source>
        <dbReference type="ARBA" id="ARBA00022692"/>
    </source>
</evidence>
<evidence type="ECO:0000313" key="21">
    <source>
        <dbReference type="EMBL" id="BCJ63457.1"/>
    </source>
</evidence>
<dbReference type="PROSITE" id="PS51007">
    <property type="entry name" value="CYTC"/>
    <property type="match status" value="2"/>
</dbReference>
<keyword evidence="12 17" id="KW-0249">Electron transport</keyword>
<dbReference type="GO" id="GO:0020037">
    <property type="term" value="F:heme binding"/>
    <property type="evidence" value="ECO:0007669"/>
    <property type="project" value="UniProtKB-UniRule"/>
</dbReference>
<evidence type="ECO:0000256" key="1">
    <source>
        <dbReference type="ARBA" id="ARBA00004651"/>
    </source>
</evidence>
<feature type="binding site" description="covalent" evidence="18">
    <location>
        <position position="83"/>
    </location>
    <ligand>
        <name>heme c</name>
        <dbReference type="ChEBI" id="CHEBI:61717"/>
        <label>1</label>
    </ligand>
</feature>
<keyword evidence="13 17" id="KW-1133">Transmembrane helix</keyword>
<comment type="subunit">
    <text evidence="17">The cytochrome bc1 complex is composed of a cytochrome b (QcrB), the Rieske iron-sulfur protein (QcrA) and a diheme cytochrome c (QcrC) subunit.</text>
</comment>
<feature type="binding site" description="covalent" evidence="18">
    <location>
        <position position="180"/>
    </location>
    <ligand>
        <name>heme c</name>
        <dbReference type="ChEBI" id="CHEBI:61717"/>
        <label>2</label>
    </ligand>
</feature>
<evidence type="ECO:0000256" key="19">
    <source>
        <dbReference type="PIRSR" id="PIRSR000007-51"/>
    </source>
</evidence>
<evidence type="ECO:0000256" key="13">
    <source>
        <dbReference type="ARBA" id="ARBA00022989"/>
    </source>
</evidence>
<dbReference type="GO" id="GO:0008121">
    <property type="term" value="F:quinol-cytochrome-c reductase activity"/>
    <property type="evidence" value="ECO:0007669"/>
    <property type="project" value="UniProtKB-UniRule"/>
</dbReference>
<dbReference type="PIRSF" id="PIRSF000007">
    <property type="entry name" value="Ubiq_cycred_cyc"/>
    <property type="match status" value="1"/>
</dbReference>
<evidence type="ECO:0000256" key="3">
    <source>
        <dbReference type="ARBA" id="ARBA00017819"/>
    </source>
</evidence>
<keyword evidence="9 17" id="KW-0479">Metal-binding</keyword>
<evidence type="ECO:0000313" key="22">
    <source>
        <dbReference type="Proteomes" id="UP000680866"/>
    </source>
</evidence>
<organism evidence="21 22">
    <name type="scientific">Polymorphospora rubra</name>
    <dbReference type="NCBI Taxonomy" id="338584"/>
    <lineage>
        <taxon>Bacteria</taxon>
        <taxon>Bacillati</taxon>
        <taxon>Actinomycetota</taxon>
        <taxon>Actinomycetes</taxon>
        <taxon>Micromonosporales</taxon>
        <taxon>Micromonosporaceae</taxon>
        <taxon>Polymorphospora</taxon>
    </lineage>
</organism>
<feature type="binding site" description="covalent" evidence="18">
    <location>
        <position position="86"/>
    </location>
    <ligand>
        <name>heme c</name>
        <dbReference type="ChEBI" id="CHEBI:61717"/>
        <label>1</label>
    </ligand>
</feature>
<keyword evidence="15 17" id="KW-0472">Membrane</keyword>
<feature type="binding site" description="axial binding residue" evidence="19">
    <location>
        <position position="181"/>
    </location>
    <ligand>
        <name>heme c</name>
        <dbReference type="ChEBI" id="CHEBI:61717"/>
        <label>2</label>
    </ligand>
    <ligandPart>
        <name>Fe</name>
        <dbReference type="ChEBI" id="CHEBI:18248"/>
    </ligandPart>
</feature>
<dbReference type="InterPro" id="IPR050597">
    <property type="entry name" value="Cytochrome_c_Oxidase_Subunit"/>
</dbReference>
<dbReference type="EMBL" id="AP023359">
    <property type="protein sequence ID" value="BCJ63457.1"/>
    <property type="molecule type" value="Genomic_DNA"/>
</dbReference>
<dbReference type="KEGG" id="pry:Prubr_04780"/>
<evidence type="ECO:0000256" key="11">
    <source>
        <dbReference type="ARBA" id="ARBA00022967"/>
    </source>
</evidence>
<dbReference type="GO" id="GO:0005886">
    <property type="term" value="C:plasma membrane"/>
    <property type="evidence" value="ECO:0007669"/>
    <property type="project" value="UniProtKB-SubCell"/>
</dbReference>
<keyword evidence="7 17" id="KW-0679">Respiratory chain</keyword>
<evidence type="ECO:0000256" key="12">
    <source>
        <dbReference type="ARBA" id="ARBA00022982"/>
    </source>
</evidence>
<dbReference type="InterPro" id="IPR009056">
    <property type="entry name" value="Cyt_c-like_dom"/>
</dbReference>
<dbReference type="RefSeq" id="WP_212821135.1">
    <property type="nucleotide sequence ID" value="NZ_AP023359.1"/>
</dbReference>
<dbReference type="InterPro" id="IPR036909">
    <property type="entry name" value="Cyt_c-like_dom_sf"/>
</dbReference>
<evidence type="ECO:0000256" key="14">
    <source>
        <dbReference type="ARBA" id="ARBA00023004"/>
    </source>
</evidence>
<dbReference type="InterPro" id="IPR009152">
    <property type="entry name" value="bc1_cytC-su"/>
</dbReference>
<feature type="transmembrane region" description="Helical" evidence="17">
    <location>
        <begin position="38"/>
        <end position="60"/>
    </location>
</feature>
<dbReference type="GO" id="GO:0005506">
    <property type="term" value="F:iron ion binding"/>
    <property type="evidence" value="ECO:0007669"/>
    <property type="project" value="UniProtKB-UniRule"/>
</dbReference>
<comment type="PTM">
    <text evidence="18">Binds 2 heme c groups covalently per subunit.</text>
</comment>
<evidence type="ECO:0000256" key="15">
    <source>
        <dbReference type="ARBA" id="ARBA00023136"/>
    </source>
</evidence>
<feature type="domain" description="Cytochrome c" evidence="20">
    <location>
        <begin position="164"/>
        <end position="242"/>
    </location>
</feature>